<dbReference type="SUPFAM" id="SSF56436">
    <property type="entry name" value="C-type lectin-like"/>
    <property type="match status" value="1"/>
</dbReference>
<keyword evidence="4" id="KW-1185">Reference proteome</keyword>
<evidence type="ECO:0000259" key="2">
    <source>
        <dbReference type="PROSITE" id="PS50041"/>
    </source>
</evidence>
<dbReference type="Proteomes" id="UP000828390">
    <property type="component" value="Unassembled WGS sequence"/>
</dbReference>
<dbReference type="Gene3D" id="3.10.100.10">
    <property type="entry name" value="Mannose-Binding Protein A, subunit A"/>
    <property type="match status" value="1"/>
</dbReference>
<proteinExistence type="predicted"/>
<accession>A0A9D4C6C7</accession>
<dbReference type="Pfam" id="PF00059">
    <property type="entry name" value="Lectin_C"/>
    <property type="match status" value="1"/>
</dbReference>
<feature type="domain" description="C-type lectin" evidence="2">
    <location>
        <begin position="3"/>
        <end position="49"/>
    </location>
</feature>
<reference evidence="3" key="2">
    <citation type="submission" date="2020-11" db="EMBL/GenBank/DDBJ databases">
        <authorList>
            <person name="McCartney M.A."/>
            <person name="Auch B."/>
            <person name="Kono T."/>
            <person name="Mallez S."/>
            <person name="Becker A."/>
            <person name="Gohl D.M."/>
            <person name="Silverstein K.A.T."/>
            <person name="Koren S."/>
            <person name="Bechman K.B."/>
            <person name="Herman A."/>
            <person name="Abrahante J.E."/>
            <person name="Garbe J."/>
        </authorList>
    </citation>
    <scope>NUCLEOTIDE SEQUENCE</scope>
    <source>
        <strain evidence="3">Duluth1</strain>
        <tissue evidence="3">Whole animal</tissue>
    </source>
</reference>
<evidence type="ECO:0000256" key="1">
    <source>
        <dbReference type="ARBA" id="ARBA00023157"/>
    </source>
</evidence>
<dbReference type="InterPro" id="IPR001304">
    <property type="entry name" value="C-type_lectin-like"/>
</dbReference>
<organism evidence="3 4">
    <name type="scientific">Dreissena polymorpha</name>
    <name type="common">Zebra mussel</name>
    <name type="synonym">Mytilus polymorpha</name>
    <dbReference type="NCBI Taxonomy" id="45954"/>
    <lineage>
        <taxon>Eukaryota</taxon>
        <taxon>Metazoa</taxon>
        <taxon>Spiralia</taxon>
        <taxon>Lophotrochozoa</taxon>
        <taxon>Mollusca</taxon>
        <taxon>Bivalvia</taxon>
        <taxon>Autobranchia</taxon>
        <taxon>Heteroconchia</taxon>
        <taxon>Euheterodonta</taxon>
        <taxon>Imparidentia</taxon>
        <taxon>Neoheterodontei</taxon>
        <taxon>Myida</taxon>
        <taxon>Dreissenoidea</taxon>
        <taxon>Dreissenidae</taxon>
        <taxon>Dreissena</taxon>
    </lineage>
</organism>
<reference evidence="3" key="1">
    <citation type="journal article" date="2019" name="bioRxiv">
        <title>The Genome of the Zebra Mussel, Dreissena polymorpha: A Resource for Invasive Species Research.</title>
        <authorList>
            <person name="McCartney M.A."/>
            <person name="Auch B."/>
            <person name="Kono T."/>
            <person name="Mallez S."/>
            <person name="Zhang Y."/>
            <person name="Obille A."/>
            <person name="Becker A."/>
            <person name="Abrahante J.E."/>
            <person name="Garbe J."/>
            <person name="Badalamenti J.P."/>
            <person name="Herman A."/>
            <person name="Mangelson H."/>
            <person name="Liachko I."/>
            <person name="Sullivan S."/>
            <person name="Sone E.D."/>
            <person name="Koren S."/>
            <person name="Silverstein K.A.T."/>
            <person name="Beckman K.B."/>
            <person name="Gohl D.M."/>
        </authorList>
    </citation>
    <scope>NUCLEOTIDE SEQUENCE</scope>
    <source>
        <strain evidence="3">Duluth1</strain>
        <tissue evidence="3">Whole animal</tissue>
    </source>
</reference>
<dbReference type="InterPro" id="IPR018378">
    <property type="entry name" value="C-type_lectin_CS"/>
</dbReference>
<dbReference type="PROSITE" id="PS00615">
    <property type="entry name" value="C_TYPE_LECTIN_1"/>
    <property type="match status" value="1"/>
</dbReference>
<evidence type="ECO:0000313" key="3">
    <source>
        <dbReference type="EMBL" id="KAH3718283.1"/>
    </source>
</evidence>
<dbReference type="PROSITE" id="PS50041">
    <property type="entry name" value="C_TYPE_LECTIN_2"/>
    <property type="match status" value="1"/>
</dbReference>
<gene>
    <name evidence="3" type="ORF">DPMN_061085</name>
</gene>
<name>A0A9D4C6C7_DREPO</name>
<dbReference type="InterPro" id="IPR016186">
    <property type="entry name" value="C-type_lectin-like/link_sf"/>
</dbReference>
<comment type="caution">
    <text evidence="3">The sequence shown here is derived from an EMBL/GenBank/DDBJ whole genome shotgun (WGS) entry which is preliminary data.</text>
</comment>
<evidence type="ECO:0000313" key="4">
    <source>
        <dbReference type="Proteomes" id="UP000828390"/>
    </source>
</evidence>
<dbReference type="InterPro" id="IPR016187">
    <property type="entry name" value="CTDL_fold"/>
</dbReference>
<keyword evidence="1" id="KW-1015">Disulfide bond</keyword>
<dbReference type="AlphaFoldDB" id="A0A9D4C6C7"/>
<sequence length="52" mass="6159">MHDEANVFYYNWARGQPNNYGGDERCVNADNFWAWHDRFCTAISFIVCELPN</sequence>
<protein>
    <recommendedName>
        <fullName evidence="2">C-type lectin domain-containing protein</fullName>
    </recommendedName>
</protein>
<dbReference type="EMBL" id="JAIWYP010000013">
    <property type="protein sequence ID" value="KAH3718283.1"/>
    <property type="molecule type" value="Genomic_DNA"/>
</dbReference>